<dbReference type="Proteomes" id="UP000887565">
    <property type="component" value="Unplaced"/>
</dbReference>
<reference evidence="3" key="1">
    <citation type="submission" date="2022-11" db="UniProtKB">
        <authorList>
            <consortium name="WormBaseParasite"/>
        </authorList>
    </citation>
    <scope>IDENTIFICATION</scope>
</reference>
<accession>A0A915L7Q8</accession>
<organism evidence="2 3">
    <name type="scientific">Romanomermis culicivorax</name>
    <name type="common">Nematode worm</name>
    <dbReference type="NCBI Taxonomy" id="13658"/>
    <lineage>
        <taxon>Eukaryota</taxon>
        <taxon>Metazoa</taxon>
        <taxon>Ecdysozoa</taxon>
        <taxon>Nematoda</taxon>
        <taxon>Enoplea</taxon>
        <taxon>Dorylaimia</taxon>
        <taxon>Mermithida</taxon>
        <taxon>Mermithoidea</taxon>
        <taxon>Mermithidae</taxon>
        <taxon>Romanomermis</taxon>
    </lineage>
</organism>
<evidence type="ECO:0000256" key="1">
    <source>
        <dbReference type="SAM" id="MobiDB-lite"/>
    </source>
</evidence>
<dbReference type="WBParaSite" id="nRc.2.0.1.t46852-RA">
    <property type="protein sequence ID" value="nRc.2.0.1.t46852-RA"/>
    <property type="gene ID" value="nRc.2.0.1.g46852"/>
</dbReference>
<keyword evidence="2" id="KW-1185">Reference proteome</keyword>
<protein>
    <submittedName>
        <fullName evidence="3">Uncharacterized protein</fullName>
    </submittedName>
</protein>
<dbReference type="AlphaFoldDB" id="A0A915L7Q8"/>
<proteinExistence type="predicted"/>
<sequence length="61" mass="6679">MAAERGSLGLGCIVQQKIRTVRKKLQLPAEKNPPDTEKTPTSSNPNKEAMVELGTDNFNKP</sequence>
<evidence type="ECO:0000313" key="3">
    <source>
        <dbReference type="WBParaSite" id="nRc.2.0.1.t46852-RA"/>
    </source>
</evidence>
<name>A0A915L7Q8_ROMCU</name>
<feature type="region of interest" description="Disordered" evidence="1">
    <location>
        <begin position="24"/>
        <end position="61"/>
    </location>
</feature>
<evidence type="ECO:0000313" key="2">
    <source>
        <dbReference type="Proteomes" id="UP000887565"/>
    </source>
</evidence>